<dbReference type="Proteomes" id="UP000634660">
    <property type="component" value="Unassembled WGS sequence"/>
</dbReference>
<dbReference type="Proteomes" id="UP000326831">
    <property type="component" value="Chromosome"/>
</dbReference>
<proteinExistence type="predicted"/>
<evidence type="ECO:0000256" key="2">
    <source>
        <dbReference type="ARBA" id="ARBA00022692"/>
    </source>
</evidence>
<sequence>MRFPASLSTSDETLRSAHVSVFTHLVAELGRLLQPMLAGSATAAAIVLFTVLVRLALHPLSRAAFRGATPVAGILPTLLQLPVFFVMYRAFSSAEVGGSANELLGHRLFAAPLGADWTEALGEGGLLGAQGLVFLGLFAAIAAVAAWSAVRGRRAAASAPLGTPPVPAGRSVEPKGGAGARAGKAGRPSGAAGRPGGKPVELTAEQQEAVRKLGGVLPLLSFGTLITAAVVPLAAGLYLLTSTSWAVAERAWLQHRKERAGRAERAGSGAPLAAEAAVRSTL</sequence>
<keyword evidence="3 6" id="KW-1133">Transmembrane helix</keyword>
<dbReference type="OrthoDB" id="9780552at2"/>
<evidence type="ECO:0000313" key="7">
    <source>
        <dbReference type="EMBL" id="GGZ75364.1"/>
    </source>
</evidence>
<dbReference type="InterPro" id="IPR001708">
    <property type="entry name" value="YidC/ALB3/OXA1/COX18"/>
</dbReference>
<dbReference type="EMBL" id="BMVX01000014">
    <property type="protein sequence ID" value="GGZ75364.1"/>
    <property type="molecule type" value="Genomic_DNA"/>
</dbReference>
<evidence type="ECO:0000313" key="9">
    <source>
        <dbReference type="Proteomes" id="UP000326831"/>
    </source>
</evidence>
<dbReference type="PANTHER" id="PTHR12428:SF65">
    <property type="entry name" value="CYTOCHROME C OXIDASE ASSEMBLY PROTEIN COX18, MITOCHONDRIAL"/>
    <property type="match status" value="1"/>
</dbReference>
<feature type="transmembrane region" description="Helical" evidence="6">
    <location>
        <begin position="127"/>
        <end position="150"/>
    </location>
</feature>
<dbReference type="KEGG" id="ssub:CP968_21070"/>
<reference evidence="7" key="3">
    <citation type="submission" date="2020-09" db="EMBL/GenBank/DDBJ databases">
        <authorList>
            <person name="Sun Q."/>
            <person name="Ohkuma M."/>
        </authorList>
    </citation>
    <scope>NUCLEOTIDE SEQUENCE</scope>
    <source>
        <strain evidence="7">JCM 4834</strain>
    </source>
</reference>
<dbReference type="PANTHER" id="PTHR12428">
    <property type="entry name" value="OXA1"/>
    <property type="match status" value="1"/>
</dbReference>
<keyword evidence="2 6" id="KW-0812">Transmembrane</keyword>
<evidence type="ECO:0000256" key="4">
    <source>
        <dbReference type="ARBA" id="ARBA00023136"/>
    </source>
</evidence>
<feature type="transmembrane region" description="Helical" evidence="6">
    <location>
        <begin position="216"/>
        <end position="240"/>
    </location>
</feature>
<comment type="subcellular location">
    <subcellularLocation>
        <location evidence="1">Membrane</location>
        <topology evidence="1">Multi-pass membrane protein</topology>
    </subcellularLocation>
</comment>
<feature type="region of interest" description="Disordered" evidence="5">
    <location>
        <begin position="260"/>
        <end position="282"/>
    </location>
</feature>
<dbReference type="AlphaFoldDB" id="A0A5P2USH3"/>
<protein>
    <submittedName>
        <fullName evidence="7">Membrane protein</fullName>
    </submittedName>
</protein>
<evidence type="ECO:0000256" key="1">
    <source>
        <dbReference type="ARBA" id="ARBA00004141"/>
    </source>
</evidence>
<feature type="compositionally biased region" description="Low complexity" evidence="5">
    <location>
        <begin position="181"/>
        <end position="192"/>
    </location>
</feature>
<accession>A0A5P2USH3</accession>
<feature type="region of interest" description="Disordered" evidence="5">
    <location>
        <begin position="158"/>
        <end position="199"/>
    </location>
</feature>
<dbReference type="GO" id="GO:0051205">
    <property type="term" value="P:protein insertion into membrane"/>
    <property type="evidence" value="ECO:0007669"/>
    <property type="project" value="TreeGrafter"/>
</dbReference>
<name>A0A5P2USH3_9ACTN</name>
<feature type="transmembrane region" description="Helical" evidence="6">
    <location>
        <begin position="69"/>
        <end position="91"/>
    </location>
</feature>
<organism evidence="8 9">
    <name type="scientific">Streptomyces subrutilus</name>
    <dbReference type="NCBI Taxonomy" id="36818"/>
    <lineage>
        <taxon>Bacteria</taxon>
        <taxon>Bacillati</taxon>
        <taxon>Actinomycetota</taxon>
        <taxon>Actinomycetes</taxon>
        <taxon>Kitasatosporales</taxon>
        <taxon>Streptomycetaceae</taxon>
        <taxon>Streptomyces</taxon>
    </lineage>
</organism>
<dbReference type="GO" id="GO:0005886">
    <property type="term" value="C:plasma membrane"/>
    <property type="evidence" value="ECO:0007669"/>
    <property type="project" value="TreeGrafter"/>
</dbReference>
<feature type="transmembrane region" description="Helical" evidence="6">
    <location>
        <begin position="36"/>
        <end position="57"/>
    </location>
</feature>
<dbReference type="GO" id="GO:0032977">
    <property type="term" value="F:membrane insertase activity"/>
    <property type="evidence" value="ECO:0007669"/>
    <property type="project" value="InterPro"/>
</dbReference>
<evidence type="ECO:0000313" key="8">
    <source>
        <dbReference type="EMBL" id="QEU80454.1"/>
    </source>
</evidence>
<reference evidence="7" key="1">
    <citation type="journal article" date="2014" name="Int. J. Syst. Evol. Microbiol.">
        <title>Complete genome sequence of Corynebacterium casei LMG S-19264T (=DSM 44701T), isolated from a smear-ripened cheese.</title>
        <authorList>
            <consortium name="US DOE Joint Genome Institute (JGI-PGF)"/>
            <person name="Walter F."/>
            <person name="Albersmeier A."/>
            <person name="Kalinowski J."/>
            <person name="Ruckert C."/>
        </authorList>
    </citation>
    <scope>NUCLEOTIDE SEQUENCE</scope>
    <source>
        <strain evidence="7">JCM 4834</strain>
    </source>
</reference>
<feature type="compositionally biased region" description="Low complexity" evidence="5">
    <location>
        <begin position="266"/>
        <end position="282"/>
    </location>
</feature>
<reference evidence="8 9" key="2">
    <citation type="submission" date="2017-09" db="EMBL/GenBank/DDBJ databases">
        <authorList>
            <person name="Lee N."/>
            <person name="Cho B.-K."/>
        </authorList>
    </citation>
    <scope>NUCLEOTIDE SEQUENCE [LARGE SCALE GENOMIC DNA]</scope>
    <source>
        <strain evidence="8 9">ATCC 27467</strain>
    </source>
</reference>
<keyword evidence="4 6" id="KW-0472">Membrane</keyword>
<evidence type="ECO:0000256" key="6">
    <source>
        <dbReference type="SAM" id="Phobius"/>
    </source>
</evidence>
<evidence type="ECO:0000256" key="5">
    <source>
        <dbReference type="SAM" id="MobiDB-lite"/>
    </source>
</evidence>
<dbReference type="EMBL" id="CP023701">
    <property type="protein sequence ID" value="QEU80454.1"/>
    <property type="molecule type" value="Genomic_DNA"/>
</dbReference>
<keyword evidence="9" id="KW-1185">Reference proteome</keyword>
<evidence type="ECO:0000256" key="3">
    <source>
        <dbReference type="ARBA" id="ARBA00022989"/>
    </source>
</evidence>
<gene>
    <name evidence="8" type="ORF">CP968_21070</name>
    <name evidence="7" type="ORF">GCM10010371_38930</name>
</gene>